<sequence length="143" mass="15894">MFTVAGLNDCIKGLSIAHHCIHDTDCGKIALKIPLDRFGAKTRGQRDYLCSRRSNFPSLHANRMGHRLGGVHVHDQNAHDFQLSFSVFGGGYGNGFAILVFVGETFRCKHPIEQGAQSGCDEPGELGQRLQRRQECKEQREQG</sequence>
<gene>
    <name evidence="2" type="ORF">SDC9_191083</name>
</gene>
<feature type="compositionally biased region" description="Basic and acidic residues" evidence="1">
    <location>
        <begin position="132"/>
        <end position="143"/>
    </location>
</feature>
<evidence type="ECO:0000256" key="1">
    <source>
        <dbReference type="SAM" id="MobiDB-lite"/>
    </source>
</evidence>
<accession>A0A645I7X3</accession>
<proteinExistence type="predicted"/>
<dbReference type="AlphaFoldDB" id="A0A645I7X3"/>
<reference evidence="2" key="1">
    <citation type="submission" date="2019-08" db="EMBL/GenBank/DDBJ databases">
        <authorList>
            <person name="Kucharzyk K."/>
            <person name="Murdoch R.W."/>
            <person name="Higgins S."/>
            <person name="Loffler F."/>
        </authorList>
    </citation>
    <scope>NUCLEOTIDE SEQUENCE</scope>
</reference>
<protein>
    <submittedName>
        <fullName evidence="2">Uncharacterized protein</fullName>
    </submittedName>
</protein>
<name>A0A645I7X3_9ZZZZ</name>
<dbReference type="EMBL" id="VSSQ01101968">
    <property type="protein sequence ID" value="MPN43523.1"/>
    <property type="molecule type" value="Genomic_DNA"/>
</dbReference>
<comment type="caution">
    <text evidence="2">The sequence shown here is derived from an EMBL/GenBank/DDBJ whole genome shotgun (WGS) entry which is preliminary data.</text>
</comment>
<organism evidence="2">
    <name type="scientific">bioreactor metagenome</name>
    <dbReference type="NCBI Taxonomy" id="1076179"/>
    <lineage>
        <taxon>unclassified sequences</taxon>
        <taxon>metagenomes</taxon>
        <taxon>ecological metagenomes</taxon>
    </lineage>
</organism>
<feature type="region of interest" description="Disordered" evidence="1">
    <location>
        <begin position="117"/>
        <end position="143"/>
    </location>
</feature>
<evidence type="ECO:0000313" key="2">
    <source>
        <dbReference type="EMBL" id="MPN43523.1"/>
    </source>
</evidence>